<dbReference type="RefSeq" id="XP_046118485.1">
    <property type="nucleotide sequence ID" value="XM_046267136.1"/>
</dbReference>
<dbReference type="EMBL" id="MU251253">
    <property type="protein sequence ID" value="KAG9254561.1"/>
    <property type="molecule type" value="Genomic_DNA"/>
</dbReference>
<dbReference type="Pfam" id="PF01231">
    <property type="entry name" value="IDO"/>
    <property type="match status" value="1"/>
</dbReference>
<evidence type="ECO:0000256" key="1">
    <source>
        <dbReference type="ARBA" id="ARBA00007119"/>
    </source>
</evidence>
<dbReference type="GO" id="GO:0019441">
    <property type="term" value="P:L-tryptophan catabolic process to kynurenine"/>
    <property type="evidence" value="ECO:0007669"/>
    <property type="project" value="InterPro"/>
</dbReference>
<comment type="caution">
    <text evidence="4">The sequence shown here is derived from an EMBL/GenBank/DDBJ whole genome shotgun (WGS) entry which is preliminary data.</text>
</comment>
<dbReference type="PANTHER" id="PTHR28657">
    <property type="entry name" value="INDOLEAMINE 2,3-DIOXYGENASE"/>
    <property type="match status" value="1"/>
</dbReference>
<dbReference type="OrthoDB" id="10262710at2759"/>
<evidence type="ECO:0000313" key="5">
    <source>
        <dbReference type="Proteomes" id="UP000887229"/>
    </source>
</evidence>
<sequence>MGSLDNTPTFPILHDTRPDDVSLPAFMVSTTRGFLPRADPIVTLPTEFQPLESILQRMPITTLDGTPGLLAKGTLGDEVDSRFPNLAGEMDKYSHDLPMMNALYRDYSFLASAYLLEPCHQRFVKGEPYGLGRQVLPANISHPIARCAEICGFKPFMEYAGSYALYNYRLEDPKKGMEYSNLRLIRAFENGLDPTSSEAGFVLVHIDMVRNSGPLVDGVTKCLDIAGATSSARGTPDERTRFNEGLTSVLTALQKINAVMETMWAKSSPMAYTSFRTFIFGITSQSMFPDGVVYEGLNDGKPLSFRGESGANDSMVPLMDNMLQVPMPETPLTEILSDFREYRPSNHKAFLLYVKERSQAVGLKDFALGLDGDNNTSSSETDENDDESLLRESRSLWIQILNQVRDFRWRHWCFAREYILKRTSHPTATGGSPIVTWLPNQLEAVLEEMATLYEKTKGDKGLGRVAETVMDGAMRQRETLRKEVDKYCQERGVSRP</sequence>
<accession>A0A9P7ZMA9</accession>
<keyword evidence="5" id="KW-1185">Reference proteome</keyword>
<reference evidence="4" key="1">
    <citation type="journal article" date="2021" name="IMA Fungus">
        <title>Genomic characterization of three marine fungi, including Emericellopsis atlantica sp. nov. with signatures of a generalist lifestyle and marine biomass degradation.</title>
        <authorList>
            <person name="Hagestad O.C."/>
            <person name="Hou L."/>
            <person name="Andersen J.H."/>
            <person name="Hansen E.H."/>
            <person name="Altermark B."/>
            <person name="Li C."/>
            <person name="Kuhnert E."/>
            <person name="Cox R.J."/>
            <person name="Crous P.W."/>
            <person name="Spatafora J.W."/>
            <person name="Lail K."/>
            <person name="Amirebrahimi M."/>
            <person name="Lipzen A."/>
            <person name="Pangilinan J."/>
            <person name="Andreopoulos W."/>
            <person name="Hayes R.D."/>
            <person name="Ng V."/>
            <person name="Grigoriev I.V."/>
            <person name="Jackson S.A."/>
            <person name="Sutton T.D.S."/>
            <person name="Dobson A.D.W."/>
            <person name="Rama T."/>
        </authorList>
    </citation>
    <scope>NUCLEOTIDE SEQUENCE</scope>
    <source>
        <strain evidence="4">TS7</strain>
    </source>
</reference>
<dbReference type="InterPro" id="IPR037217">
    <property type="entry name" value="Trp/Indoleamine_2_3_dOase-like"/>
</dbReference>
<organism evidence="4 5">
    <name type="scientific">Emericellopsis atlantica</name>
    <dbReference type="NCBI Taxonomy" id="2614577"/>
    <lineage>
        <taxon>Eukaryota</taxon>
        <taxon>Fungi</taxon>
        <taxon>Dikarya</taxon>
        <taxon>Ascomycota</taxon>
        <taxon>Pezizomycotina</taxon>
        <taxon>Sordariomycetes</taxon>
        <taxon>Hypocreomycetidae</taxon>
        <taxon>Hypocreales</taxon>
        <taxon>Bionectriaceae</taxon>
        <taxon>Emericellopsis</taxon>
    </lineage>
</organism>
<dbReference type="GO" id="GO:0020037">
    <property type="term" value="F:heme binding"/>
    <property type="evidence" value="ECO:0007669"/>
    <property type="project" value="InterPro"/>
</dbReference>
<dbReference type="Proteomes" id="UP000887229">
    <property type="component" value="Unassembled WGS sequence"/>
</dbReference>
<dbReference type="PANTHER" id="PTHR28657:SF3">
    <property type="entry name" value="INDOLEAMINE 2,3-DIOXYGENASE"/>
    <property type="match status" value="1"/>
</dbReference>
<evidence type="ECO:0000313" key="4">
    <source>
        <dbReference type="EMBL" id="KAG9254561.1"/>
    </source>
</evidence>
<keyword evidence="2" id="KW-0479">Metal-binding</keyword>
<dbReference type="FunFam" id="1.20.58.480:FF:000005">
    <property type="entry name" value="Indoleamine 2,3-dioxygenase family protein"/>
    <property type="match status" value="1"/>
</dbReference>
<dbReference type="AlphaFoldDB" id="A0A9P7ZMA9"/>
<evidence type="ECO:0000256" key="3">
    <source>
        <dbReference type="ARBA" id="ARBA00023004"/>
    </source>
</evidence>
<name>A0A9P7ZMA9_9HYPO</name>
<dbReference type="GO" id="GO:0046872">
    <property type="term" value="F:metal ion binding"/>
    <property type="evidence" value="ECO:0007669"/>
    <property type="project" value="UniProtKB-KW"/>
</dbReference>
<dbReference type="SUPFAM" id="SSF140959">
    <property type="entry name" value="Indolic compounds 2,3-dioxygenase-like"/>
    <property type="match status" value="1"/>
</dbReference>
<protein>
    <submittedName>
        <fullName evidence="4">Indoleamine 2,3-dioxygenase-like protein</fullName>
    </submittedName>
</protein>
<dbReference type="GeneID" id="70298039"/>
<proteinExistence type="inferred from homology"/>
<comment type="similarity">
    <text evidence="1">Belongs to the indoleamine 2,3-dioxygenase family.</text>
</comment>
<dbReference type="Gene3D" id="1.20.58.480">
    <property type="match status" value="1"/>
</dbReference>
<dbReference type="InterPro" id="IPR000898">
    <property type="entry name" value="Indolamine_dOase"/>
</dbReference>
<keyword evidence="3" id="KW-0408">Iron</keyword>
<dbReference type="GO" id="GO:0016702">
    <property type="term" value="F:oxidoreductase activity, acting on single donors with incorporation of molecular oxygen, incorporation of two atoms of oxygen"/>
    <property type="evidence" value="ECO:0007669"/>
    <property type="project" value="UniProtKB-ARBA"/>
</dbReference>
<evidence type="ECO:0000256" key="2">
    <source>
        <dbReference type="ARBA" id="ARBA00022723"/>
    </source>
</evidence>
<gene>
    <name evidence="4" type="ORF">F5Z01DRAFT_79598</name>
</gene>